<gene>
    <name evidence="2" type="ORF">G3256_16470</name>
</gene>
<evidence type="ECO:0000313" key="3">
    <source>
        <dbReference type="Proteomes" id="UP000503308"/>
    </source>
</evidence>
<sequence length="190" mass="20475">MTPRCTHIPTGLPAERAMAISAGVPELRTDRLRLRAARLADLPAWNELLVPDTAGHLGGPHDAEDAWNAFCVYVAGWALHGHGLWAVDQRDTGETLGFVHVGLEWGDAEPELGWMFLPGARGQGYATEAARAARDWAFDEGGLQTLVSYVHPDNTASAALARRLGAAPDAQNHYDLPGAIAFTHRPEALQ</sequence>
<feature type="domain" description="N-acetyltransferase" evidence="1">
    <location>
        <begin position="32"/>
        <end position="187"/>
    </location>
</feature>
<name>A0A858SWJ4_9RHOB</name>
<dbReference type="InterPro" id="IPR051531">
    <property type="entry name" value="N-acetyltransferase"/>
</dbReference>
<dbReference type="PANTHER" id="PTHR43792">
    <property type="entry name" value="GNAT FAMILY, PUTATIVE (AFU_ORTHOLOGUE AFUA_3G00765)-RELATED-RELATED"/>
    <property type="match status" value="1"/>
</dbReference>
<dbReference type="Pfam" id="PF13302">
    <property type="entry name" value="Acetyltransf_3"/>
    <property type="match status" value="1"/>
</dbReference>
<dbReference type="RefSeq" id="WP_169641870.1">
    <property type="nucleotide sequence ID" value="NZ_CP048788.1"/>
</dbReference>
<dbReference type="InterPro" id="IPR000182">
    <property type="entry name" value="GNAT_dom"/>
</dbReference>
<proteinExistence type="predicted"/>
<dbReference type="PANTHER" id="PTHR43792:SF1">
    <property type="entry name" value="N-ACETYLTRANSFERASE DOMAIN-CONTAINING PROTEIN"/>
    <property type="match status" value="1"/>
</dbReference>
<dbReference type="Proteomes" id="UP000503308">
    <property type="component" value="Chromosome"/>
</dbReference>
<dbReference type="Gene3D" id="3.40.630.30">
    <property type="match status" value="1"/>
</dbReference>
<protein>
    <submittedName>
        <fullName evidence="2">GNAT family N-acetyltransferase</fullName>
    </submittedName>
</protein>
<accession>A0A858SWJ4</accession>
<dbReference type="AlphaFoldDB" id="A0A858SWJ4"/>
<reference evidence="2 3" key="1">
    <citation type="submission" date="2020-02" db="EMBL/GenBank/DDBJ databases">
        <title>Genome sequence of Roseobacter ponti.</title>
        <authorList>
            <person name="Hollensteiner J."/>
            <person name="Schneider D."/>
            <person name="Poehlein A."/>
            <person name="Daniel R."/>
        </authorList>
    </citation>
    <scope>NUCLEOTIDE SEQUENCE [LARGE SCALE GENOMIC DNA]</scope>
    <source>
        <strain evidence="2 3">DSM 106830</strain>
    </source>
</reference>
<keyword evidence="2" id="KW-0808">Transferase</keyword>
<evidence type="ECO:0000313" key="2">
    <source>
        <dbReference type="EMBL" id="QJF52650.1"/>
    </source>
</evidence>
<dbReference type="PROSITE" id="PS51186">
    <property type="entry name" value="GNAT"/>
    <property type="match status" value="1"/>
</dbReference>
<dbReference type="EMBL" id="CP048788">
    <property type="protein sequence ID" value="QJF52650.1"/>
    <property type="molecule type" value="Genomic_DNA"/>
</dbReference>
<dbReference type="InterPro" id="IPR016181">
    <property type="entry name" value="Acyl_CoA_acyltransferase"/>
</dbReference>
<dbReference type="GO" id="GO:0016747">
    <property type="term" value="F:acyltransferase activity, transferring groups other than amino-acyl groups"/>
    <property type="evidence" value="ECO:0007669"/>
    <property type="project" value="InterPro"/>
</dbReference>
<organism evidence="2 3">
    <name type="scientific">Roseobacter ponti</name>
    <dbReference type="NCBI Taxonomy" id="1891787"/>
    <lineage>
        <taxon>Bacteria</taxon>
        <taxon>Pseudomonadati</taxon>
        <taxon>Pseudomonadota</taxon>
        <taxon>Alphaproteobacteria</taxon>
        <taxon>Rhodobacterales</taxon>
        <taxon>Roseobacteraceae</taxon>
        <taxon>Roseobacter</taxon>
    </lineage>
</organism>
<dbReference type="CDD" id="cd04301">
    <property type="entry name" value="NAT_SF"/>
    <property type="match status" value="1"/>
</dbReference>
<evidence type="ECO:0000259" key="1">
    <source>
        <dbReference type="PROSITE" id="PS51186"/>
    </source>
</evidence>
<dbReference type="KEGG" id="rpon:G3256_16470"/>
<keyword evidence="3" id="KW-1185">Reference proteome</keyword>
<dbReference type="SUPFAM" id="SSF55729">
    <property type="entry name" value="Acyl-CoA N-acyltransferases (Nat)"/>
    <property type="match status" value="1"/>
</dbReference>